<evidence type="ECO:0000313" key="3">
    <source>
        <dbReference type="EMBL" id="PLW26829.1"/>
    </source>
</evidence>
<dbReference type="OrthoDB" id="10253115at2759"/>
<proteinExistence type="predicted"/>
<evidence type="ECO:0000259" key="2">
    <source>
        <dbReference type="Pfam" id="PF13193"/>
    </source>
</evidence>
<dbReference type="STRING" id="200324.A0A2N5TMW3"/>
<organism evidence="3 4">
    <name type="scientific">Puccinia coronata f. sp. avenae</name>
    <dbReference type="NCBI Taxonomy" id="200324"/>
    <lineage>
        <taxon>Eukaryota</taxon>
        <taxon>Fungi</taxon>
        <taxon>Dikarya</taxon>
        <taxon>Basidiomycota</taxon>
        <taxon>Pucciniomycotina</taxon>
        <taxon>Pucciniomycetes</taxon>
        <taxon>Pucciniales</taxon>
        <taxon>Pucciniaceae</taxon>
        <taxon>Puccinia</taxon>
    </lineage>
</organism>
<dbReference type="Pfam" id="PF00501">
    <property type="entry name" value="AMP-binding"/>
    <property type="match status" value="1"/>
</dbReference>
<feature type="domain" description="AMP-dependent synthetase/ligase" evidence="1">
    <location>
        <begin position="194"/>
        <end position="576"/>
    </location>
</feature>
<dbReference type="Gene3D" id="3.30.300.30">
    <property type="match status" value="1"/>
</dbReference>
<dbReference type="InterPro" id="IPR025110">
    <property type="entry name" value="AMP-bd_C"/>
</dbReference>
<dbReference type="Gene3D" id="2.30.38.10">
    <property type="entry name" value="Luciferase, Domain 3"/>
    <property type="match status" value="1"/>
</dbReference>
<dbReference type="PANTHER" id="PTHR43201:SF30">
    <property type="entry name" value="AMP-DEPENDENT SYNTHETASE_LIGASE DOMAIN-CONTAINING PROTEIN"/>
    <property type="match status" value="1"/>
</dbReference>
<evidence type="ECO:0000313" key="4">
    <source>
        <dbReference type="Proteomes" id="UP000235388"/>
    </source>
</evidence>
<dbReference type="GO" id="GO:0031956">
    <property type="term" value="F:medium-chain fatty acid-CoA ligase activity"/>
    <property type="evidence" value="ECO:0007669"/>
    <property type="project" value="TreeGrafter"/>
</dbReference>
<comment type="caution">
    <text evidence="3">The sequence shown here is derived from an EMBL/GenBank/DDBJ whole genome shotgun (WGS) entry which is preliminary data.</text>
</comment>
<dbReference type="PANTHER" id="PTHR43201">
    <property type="entry name" value="ACYL-COA SYNTHETASE"/>
    <property type="match status" value="1"/>
</dbReference>
<sequence length="735" mass="81096">MPCMNFQPCAWLSARSHKVNASAICLKYVGLDWLLVCVRHSLGSIFHEWSNCKAFSGDLFLTKAIESPVPAFHRHSSGSTETQVLNLHQTMMKYCLRNHSRQPLLGNSSSATLLHHRIVPGFVRHPVVRGFSSLEDGSLKSSESYLIGSNEPPLFEHPLPFHWGKHILPNYSDQPALISKTEPPSPTHQRGKSDCLRLSYSELDQCITSMALGLHQLGVRKGDRVGINTPNHSIYPILQWATAKIGAILATINPTYAPSELVNVLKKVDCKILFSTPSYRSKDTVPVLSSLIHEIPSLTNLIIVDNESHQTGKRSKSEILRKFHAARSTSSSAVVDLEEVLNQPSYIAMSKEQFFPELEADEVINLQFTSGTTALPKAVSLTHRNLLNNAHHIADRLNLSSKDSLCNVPPFFHCFGSVIGNLASFVKGAAVVIPSETFDPVAVLRTVSEERCTVLNGVGTMFLAELNELDRMHGLDLSSLRTGVVAGSPVSEELMNSIEDRLGIKELTILYGMTETSPGTFQTQASDERSKRTNTVGTIYPHTRAKVVDLETREVAERGERGELLVSGYSVQKGYWSDPVETAKAMIADQEGRVWMQTGDIACIDNEGYLKIVGRAKEVIIRGGENLYPVVIENCVIKLDGVVSVAVVGVKDEFYGEVVSAFVKRIPHEKSNRQSVTEDDIRAIVKSNMSAANIPKFVWFLDSIGQLDFPMTGSGKIQKTELALWVKTLLSKNKA</sequence>
<dbReference type="AlphaFoldDB" id="A0A2N5TMW3"/>
<evidence type="ECO:0008006" key="5">
    <source>
        <dbReference type="Google" id="ProtNLM"/>
    </source>
</evidence>
<dbReference type="GO" id="GO:0006631">
    <property type="term" value="P:fatty acid metabolic process"/>
    <property type="evidence" value="ECO:0007669"/>
    <property type="project" value="TreeGrafter"/>
</dbReference>
<dbReference type="Gene3D" id="3.40.50.980">
    <property type="match status" value="2"/>
</dbReference>
<dbReference type="InterPro" id="IPR045851">
    <property type="entry name" value="AMP-bd_C_sf"/>
</dbReference>
<feature type="domain" description="AMP-binding enzyme C-terminal" evidence="2">
    <location>
        <begin position="632"/>
        <end position="716"/>
    </location>
</feature>
<accession>A0A2N5TMW3</accession>
<dbReference type="Pfam" id="PF13193">
    <property type="entry name" value="AMP-binding_C"/>
    <property type="match status" value="1"/>
</dbReference>
<gene>
    <name evidence="3" type="ORF">PCANC_23291</name>
</gene>
<keyword evidence="4" id="KW-1185">Reference proteome</keyword>
<dbReference type="Proteomes" id="UP000235388">
    <property type="component" value="Unassembled WGS sequence"/>
</dbReference>
<dbReference type="EMBL" id="PGCJ01000520">
    <property type="protein sequence ID" value="PLW26829.1"/>
    <property type="molecule type" value="Genomic_DNA"/>
</dbReference>
<evidence type="ECO:0000259" key="1">
    <source>
        <dbReference type="Pfam" id="PF00501"/>
    </source>
</evidence>
<protein>
    <recommendedName>
        <fullName evidence="5">AMP-dependent synthetase/ligase domain-containing protein</fullName>
    </recommendedName>
</protein>
<reference evidence="3 4" key="1">
    <citation type="submission" date="2017-11" db="EMBL/GenBank/DDBJ databases">
        <title>De novo assembly and phasing of dikaryotic genomes from two isolates of Puccinia coronata f. sp. avenae, the causal agent of oat crown rust.</title>
        <authorList>
            <person name="Miller M.E."/>
            <person name="Zhang Y."/>
            <person name="Omidvar V."/>
            <person name="Sperschneider J."/>
            <person name="Schwessinger B."/>
            <person name="Raley C."/>
            <person name="Palmer J.M."/>
            <person name="Garnica D."/>
            <person name="Upadhyaya N."/>
            <person name="Rathjen J."/>
            <person name="Taylor J.M."/>
            <person name="Park R.F."/>
            <person name="Dodds P.N."/>
            <person name="Hirsch C.D."/>
            <person name="Kianian S.F."/>
            <person name="Figueroa M."/>
        </authorList>
    </citation>
    <scope>NUCLEOTIDE SEQUENCE [LARGE SCALE GENOMIC DNA]</scope>
    <source>
        <strain evidence="3">12NC29</strain>
    </source>
</reference>
<name>A0A2N5TMW3_9BASI</name>
<dbReference type="SUPFAM" id="SSF56801">
    <property type="entry name" value="Acetyl-CoA synthetase-like"/>
    <property type="match status" value="1"/>
</dbReference>
<dbReference type="InterPro" id="IPR000873">
    <property type="entry name" value="AMP-dep_synth/lig_dom"/>
</dbReference>